<dbReference type="GO" id="GO:0006801">
    <property type="term" value="P:superoxide metabolic process"/>
    <property type="evidence" value="ECO:0007669"/>
    <property type="project" value="InterPro"/>
</dbReference>
<evidence type="ECO:0000259" key="3">
    <source>
        <dbReference type="Pfam" id="PF00080"/>
    </source>
</evidence>
<feature type="compositionally biased region" description="Acidic residues" evidence="1">
    <location>
        <begin position="194"/>
        <end position="224"/>
    </location>
</feature>
<dbReference type="GO" id="GO:0046872">
    <property type="term" value="F:metal ion binding"/>
    <property type="evidence" value="ECO:0007669"/>
    <property type="project" value="InterPro"/>
</dbReference>
<accession>A0A2N3NGW2</accession>
<name>A0A2N3NGW2_9PEZI</name>
<dbReference type="InterPro" id="IPR001424">
    <property type="entry name" value="SOD_Cu_Zn_dom"/>
</dbReference>
<feature type="chain" id="PRO_5014852642" description="Superoxide dismutase copper/zinc binding domain-containing protein" evidence="2">
    <location>
        <begin position="24"/>
        <end position="239"/>
    </location>
</feature>
<evidence type="ECO:0000313" key="5">
    <source>
        <dbReference type="Proteomes" id="UP000233524"/>
    </source>
</evidence>
<proteinExistence type="predicted"/>
<dbReference type="Proteomes" id="UP000233524">
    <property type="component" value="Unassembled WGS sequence"/>
</dbReference>
<keyword evidence="2" id="KW-0732">Signal</keyword>
<keyword evidence="5" id="KW-1185">Reference proteome</keyword>
<organism evidence="4 5">
    <name type="scientific">Lomentospora prolificans</name>
    <dbReference type="NCBI Taxonomy" id="41688"/>
    <lineage>
        <taxon>Eukaryota</taxon>
        <taxon>Fungi</taxon>
        <taxon>Dikarya</taxon>
        <taxon>Ascomycota</taxon>
        <taxon>Pezizomycotina</taxon>
        <taxon>Sordariomycetes</taxon>
        <taxon>Hypocreomycetidae</taxon>
        <taxon>Microascales</taxon>
        <taxon>Microascaceae</taxon>
        <taxon>Lomentospora</taxon>
    </lineage>
</organism>
<dbReference type="Pfam" id="PF00080">
    <property type="entry name" value="Sod_Cu"/>
    <property type="match status" value="1"/>
</dbReference>
<evidence type="ECO:0000313" key="4">
    <source>
        <dbReference type="EMBL" id="PKS11706.1"/>
    </source>
</evidence>
<evidence type="ECO:0000256" key="1">
    <source>
        <dbReference type="SAM" id="MobiDB-lite"/>
    </source>
</evidence>
<feature type="region of interest" description="Disordered" evidence="1">
    <location>
        <begin position="192"/>
        <end position="239"/>
    </location>
</feature>
<sequence>MKPTPAFVSLCFGLCALAHPGHDHDVPGYAAEVYDSPPGLAAAAEFVQTDDSPVSGRVIAASDPVGSGTVYHFTLFGLPLLTGALTGFHIHEGVVPKSGNCSETGGHLDPFGRGMDFPCASAMPESCEVGDLSGKYGTVAGDMILSGFLDLYSSMNPNNVAYVGNRSLVIHDYMGDRIACANFKPLKLSPDQTCVEDSETAEEGGEHQEEEFGPEEPIEEGGTEDGEHRDGEHQDGAPE</sequence>
<gene>
    <name evidence="4" type="ORF">jhhlp_001694</name>
</gene>
<protein>
    <recommendedName>
        <fullName evidence="3">Superoxide dismutase copper/zinc binding domain-containing protein</fullName>
    </recommendedName>
</protein>
<dbReference type="Gene3D" id="2.60.40.200">
    <property type="entry name" value="Superoxide dismutase, copper/zinc binding domain"/>
    <property type="match status" value="1"/>
</dbReference>
<reference evidence="4 5" key="1">
    <citation type="journal article" date="2017" name="G3 (Bethesda)">
        <title>First Draft Genome Sequence of the Pathogenic Fungus Lomentospora prolificans (Formerly Scedosporium prolificans).</title>
        <authorList>
            <person name="Luo R."/>
            <person name="Zimin A."/>
            <person name="Workman R."/>
            <person name="Fan Y."/>
            <person name="Pertea G."/>
            <person name="Grossman N."/>
            <person name="Wear M.P."/>
            <person name="Jia B."/>
            <person name="Miller H."/>
            <person name="Casadevall A."/>
            <person name="Timp W."/>
            <person name="Zhang S.X."/>
            <person name="Salzberg S.L."/>
        </authorList>
    </citation>
    <scope>NUCLEOTIDE SEQUENCE [LARGE SCALE GENOMIC DNA]</scope>
    <source>
        <strain evidence="4 5">JHH-5317</strain>
    </source>
</reference>
<dbReference type="OrthoDB" id="159229at2759"/>
<comment type="caution">
    <text evidence="4">The sequence shown here is derived from an EMBL/GenBank/DDBJ whole genome shotgun (WGS) entry which is preliminary data.</text>
</comment>
<evidence type="ECO:0000256" key="2">
    <source>
        <dbReference type="SAM" id="SignalP"/>
    </source>
</evidence>
<dbReference type="EMBL" id="NLAX01000005">
    <property type="protein sequence ID" value="PKS11706.1"/>
    <property type="molecule type" value="Genomic_DNA"/>
</dbReference>
<dbReference type="SUPFAM" id="SSF49329">
    <property type="entry name" value="Cu,Zn superoxide dismutase-like"/>
    <property type="match status" value="1"/>
</dbReference>
<dbReference type="VEuPathDB" id="FungiDB:jhhlp_001694"/>
<dbReference type="AlphaFoldDB" id="A0A2N3NGW2"/>
<dbReference type="InParanoid" id="A0A2N3NGW2"/>
<dbReference type="InterPro" id="IPR036423">
    <property type="entry name" value="SOD-like_Cu/Zn_dom_sf"/>
</dbReference>
<feature type="signal peptide" evidence="2">
    <location>
        <begin position="1"/>
        <end position="23"/>
    </location>
</feature>
<feature type="compositionally biased region" description="Basic and acidic residues" evidence="1">
    <location>
        <begin position="225"/>
        <end position="239"/>
    </location>
</feature>
<feature type="domain" description="Superoxide dismutase copper/zinc binding" evidence="3">
    <location>
        <begin position="69"/>
        <end position="173"/>
    </location>
</feature>